<evidence type="ECO:0000256" key="1">
    <source>
        <dbReference type="SAM" id="MobiDB-lite"/>
    </source>
</evidence>
<feature type="region of interest" description="Disordered" evidence="1">
    <location>
        <begin position="70"/>
        <end position="147"/>
    </location>
</feature>
<dbReference type="Proteomes" id="UP000277204">
    <property type="component" value="Unassembled WGS sequence"/>
</dbReference>
<name>A0A183N0R8_9TREM</name>
<organism evidence="2 3">
    <name type="scientific">Schistosoma margrebowiei</name>
    <dbReference type="NCBI Taxonomy" id="48269"/>
    <lineage>
        <taxon>Eukaryota</taxon>
        <taxon>Metazoa</taxon>
        <taxon>Spiralia</taxon>
        <taxon>Lophotrochozoa</taxon>
        <taxon>Platyhelminthes</taxon>
        <taxon>Trematoda</taxon>
        <taxon>Digenea</taxon>
        <taxon>Strigeidida</taxon>
        <taxon>Schistosomatoidea</taxon>
        <taxon>Schistosomatidae</taxon>
        <taxon>Schistosoma</taxon>
    </lineage>
</organism>
<gene>
    <name evidence="2" type="ORF">SMRZ_LOCUS21893</name>
</gene>
<dbReference type="EMBL" id="UZAI01018906">
    <property type="protein sequence ID" value="VDP41144.1"/>
    <property type="molecule type" value="Genomic_DNA"/>
</dbReference>
<keyword evidence="3" id="KW-1185">Reference proteome</keyword>
<evidence type="ECO:0000313" key="2">
    <source>
        <dbReference type="EMBL" id="VDP41144.1"/>
    </source>
</evidence>
<accession>A0A183N0R8</accession>
<evidence type="ECO:0000313" key="3">
    <source>
        <dbReference type="Proteomes" id="UP000277204"/>
    </source>
</evidence>
<dbReference type="AlphaFoldDB" id="A0A183N0R8"/>
<sequence>MLKTLMVNSDDNRNCNHMDAMKTLHVDMNILNPLKYLINPNLSETPDQMNDINIFIDRVASEIFKDIKTLPNKTPCQRKAGRDSYRPPASNSQTHHNPNGRKVKSDSKRTSSFTSMPPPKKSSESPKVQNPEEVNPDVGGVHSLKNVDLDSTRSSYADDEWDNTVQTTVSATHSYSNCATDNRKTNHNIHITVHALNVDIFELRKPSQVCLTVHIPLQHMKKPKSTTDLKNKCLKHVTHTSGINSYLNCN</sequence>
<reference evidence="2 3" key="1">
    <citation type="submission" date="2018-11" db="EMBL/GenBank/DDBJ databases">
        <authorList>
            <consortium name="Pathogen Informatics"/>
        </authorList>
    </citation>
    <scope>NUCLEOTIDE SEQUENCE [LARGE SCALE GENOMIC DNA]</scope>
    <source>
        <strain evidence="2 3">Zambia</strain>
    </source>
</reference>
<protein>
    <submittedName>
        <fullName evidence="2">Uncharacterized protein</fullName>
    </submittedName>
</protein>
<proteinExistence type="predicted"/>